<dbReference type="InterPro" id="IPR034660">
    <property type="entry name" value="DinB/YfiT-like"/>
</dbReference>
<sequence length="229" mass="23736">MERTEAAGALAAEVGGLLEALRGLSEDDAVRPTRCAPWDVAALAAHTVGALRSVVVAVDGPEPERAEVTAAGYYAPDVRFSPEVNRDRVDRALDAAARRADAGEAGRTGAALWRDVRDRVERAAPDRVVRTRHGDAMLLTDFLVTRVVEVLLHGLDLADALGREPWAAPGAVGLVGRLLFGGADPAALERSGVSGLAAVRAATGRSLPGRPGPEAFTGAGVRFLALGPG</sequence>
<dbReference type="Proteomes" id="UP001595923">
    <property type="component" value="Unassembled WGS sequence"/>
</dbReference>
<dbReference type="GO" id="GO:0016853">
    <property type="term" value="F:isomerase activity"/>
    <property type="evidence" value="ECO:0007669"/>
    <property type="project" value="UniProtKB-KW"/>
</dbReference>
<gene>
    <name evidence="2" type="ORF">ACFO4E_05845</name>
</gene>
<proteinExistence type="predicted"/>
<organism evidence="2 3">
    <name type="scientific">Nocardiopsis mangrovi</name>
    <dbReference type="NCBI Taxonomy" id="1179818"/>
    <lineage>
        <taxon>Bacteria</taxon>
        <taxon>Bacillati</taxon>
        <taxon>Actinomycetota</taxon>
        <taxon>Actinomycetes</taxon>
        <taxon>Streptosporangiales</taxon>
        <taxon>Nocardiopsidaceae</taxon>
        <taxon>Nocardiopsis</taxon>
    </lineage>
</organism>
<dbReference type="Gene3D" id="1.20.120.450">
    <property type="entry name" value="dinb family like domain"/>
    <property type="match status" value="1"/>
</dbReference>
<dbReference type="RefSeq" id="WP_378571989.1">
    <property type="nucleotide sequence ID" value="NZ_JBHSFQ010000004.1"/>
</dbReference>
<dbReference type="EMBL" id="JBHSFQ010000004">
    <property type="protein sequence ID" value="MFC4561369.1"/>
    <property type="molecule type" value="Genomic_DNA"/>
</dbReference>
<protein>
    <submittedName>
        <fullName evidence="2">Maleylpyruvate isomerase family mycothiol-dependent enzyme</fullName>
    </submittedName>
</protein>
<dbReference type="Pfam" id="PF11716">
    <property type="entry name" value="MDMPI_N"/>
    <property type="match status" value="1"/>
</dbReference>
<dbReference type="SUPFAM" id="SSF109854">
    <property type="entry name" value="DinB/YfiT-like putative metalloenzymes"/>
    <property type="match status" value="1"/>
</dbReference>
<dbReference type="InterPro" id="IPR017517">
    <property type="entry name" value="Maleyloyr_isom"/>
</dbReference>
<keyword evidence="2" id="KW-0413">Isomerase</keyword>
<evidence type="ECO:0000259" key="1">
    <source>
        <dbReference type="Pfam" id="PF11716"/>
    </source>
</evidence>
<dbReference type="NCBIfam" id="TIGR03083">
    <property type="entry name" value="maleylpyruvate isomerase family mycothiol-dependent enzyme"/>
    <property type="match status" value="1"/>
</dbReference>
<keyword evidence="3" id="KW-1185">Reference proteome</keyword>
<reference evidence="3" key="1">
    <citation type="journal article" date="2019" name="Int. J. Syst. Evol. Microbiol.">
        <title>The Global Catalogue of Microorganisms (GCM) 10K type strain sequencing project: providing services to taxonomists for standard genome sequencing and annotation.</title>
        <authorList>
            <consortium name="The Broad Institute Genomics Platform"/>
            <consortium name="The Broad Institute Genome Sequencing Center for Infectious Disease"/>
            <person name="Wu L."/>
            <person name="Ma J."/>
        </authorList>
    </citation>
    <scope>NUCLEOTIDE SEQUENCE [LARGE SCALE GENOMIC DNA]</scope>
    <source>
        <strain evidence="3">XZYJ18</strain>
    </source>
</reference>
<dbReference type="InterPro" id="IPR024344">
    <property type="entry name" value="MDMPI_metal-binding"/>
</dbReference>
<accession>A0ABV9DSL2</accession>
<name>A0ABV9DSL2_9ACTN</name>
<feature type="domain" description="Mycothiol-dependent maleylpyruvate isomerase metal-binding" evidence="1">
    <location>
        <begin position="11"/>
        <end position="158"/>
    </location>
</feature>
<evidence type="ECO:0000313" key="2">
    <source>
        <dbReference type="EMBL" id="MFC4561369.1"/>
    </source>
</evidence>
<comment type="caution">
    <text evidence="2">The sequence shown here is derived from an EMBL/GenBank/DDBJ whole genome shotgun (WGS) entry which is preliminary data.</text>
</comment>
<evidence type="ECO:0000313" key="3">
    <source>
        <dbReference type="Proteomes" id="UP001595923"/>
    </source>
</evidence>